<reference evidence="1" key="1">
    <citation type="submission" date="2017-02" db="UniProtKB">
        <authorList>
            <consortium name="WormBaseParasite"/>
        </authorList>
    </citation>
    <scope>IDENTIFICATION</scope>
</reference>
<dbReference type="AlphaFoldDB" id="A0A0R3R9I9"/>
<sequence length="197" mass="22648">MKFPEDSERFLKGMNNLYDTVETAIYNESLHNCFRIEILMKLIVNFAQGDMAKLAYFSFYCLQKMSTGNLDELMLRQQYLIQQQQNQQRLLAMASALHAAQHSSAVRLSCMLPSGTIFYSKLKKAFYIDVIRNLFMSHRSFQSAVAPFSSNTNSKKPSSPPEQQILNRLPCSSISHSFASESKRIFNSELECRVIYI</sequence>
<protein>
    <submittedName>
        <fullName evidence="1">NR LBD domain-containing protein</fullName>
    </submittedName>
</protein>
<evidence type="ECO:0000313" key="1">
    <source>
        <dbReference type="WBParaSite" id="BTMF_0001670201-mRNA-1"/>
    </source>
</evidence>
<name>A0A0R3R9I9_9BILA</name>
<accession>A0A0R3R9I9</accession>
<proteinExistence type="predicted"/>
<organism evidence="1">
    <name type="scientific">Brugia timori</name>
    <dbReference type="NCBI Taxonomy" id="42155"/>
    <lineage>
        <taxon>Eukaryota</taxon>
        <taxon>Metazoa</taxon>
        <taxon>Ecdysozoa</taxon>
        <taxon>Nematoda</taxon>
        <taxon>Chromadorea</taxon>
        <taxon>Rhabditida</taxon>
        <taxon>Spirurina</taxon>
        <taxon>Spiruromorpha</taxon>
        <taxon>Filarioidea</taxon>
        <taxon>Onchocercidae</taxon>
        <taxon>Brugia</taxon>
    </lineage>
</organism>
<dbReference type="STRING" id="42155.A0A0R3R9I9"/>
<dbReference type="WBParaSite" id="BTMF_0001670201-mRNA-1">
    <property type="protein sequence ID" value="BTMF_0001670201-mRNA-1"/>
    <property type="gene ID" value="BTMF_0001670201"/>
</dbReference>